<dbReference type="KEGG" id="cyn:Cyan7425_0127"/>
<reference evidence="2" key="1">
    <citation type="submission" date="2009-01" db="EMBL/GenBank/DDBJ databases">
        <title>Complete sequence of plasmid2 Cyanothece sp. PCC 7425.</title>
        <authorList>
            <consortium name="US DOE Joint Genome Institute"/>
            <person name="Lucas S."/>
            <person name="Copeland A."/>
            <person name="Lapidus A."/>
            <person name="Glavina del Rio T."/>
            <person name="Dalin E."/>
            <person name="Tice H."/>
            <person name="Bruce D."/>
            <person name="Goodwin L."/>
            <person name="Pitluck S."/>
            <person name="Sims D."/>
            <person name="Meineke L."/>
            <person name="Brettin T."/>
            <person name="Detter J.C."/>
            <person name="Han C."/>
            <person name="Larimer F."/>
            <person name="Land M."/>
            <person name="Hauser L."/>
            <person name="Kyrpides N."/>
            <person name="Ovchinnikova G."/>
            <person name="Liberton M."/>
            <person name="Stoeckel J."/>
            <person name="Banerjee A."/>
            <person name="Singh A."/>
            <person name="Page L."/>
            <person name="Sato H."/>
            <person name="Zhao L."/>
            <person name="Sherman L."/>
            <person name="Pakrasi H."/>
            <person name="Richardson P."/>
        </authorList>
    </citation>
    <scope>NUCLEOTIDE SEQUENCE</scope>
    <source>
        <strain evidence="2">PCC 7425</strain>
        <plasmid evidence="2">pP742502</plasmid>
    </source>
</reference>
<feature type="signal peptide" evidence="1">
    <location>
        <begin position="1"/>
        <end position="25"/>
    </location>
</feature>
<organism evidence="2">
    <name type="scientific">Cyanothece sp. (strain PCC 7425 / ATCC 29141)</name>
    <dbReference type="NCBI Taxonomy" id="395961"/>
    <lineage>
        <taxon>Bacteria</taxon>
        <taxon>Bacillati</taxon>
        <taxon>Cyanobacteriota</taxon>
        <taxon>Cyanophyceae</taxon>
        <taxon>Gomontiellales</taxon>
        <taxon>Cyanothecaceae</taxon>
        <taxon>Cyanothece</taxon>
    </lineage>
</organism>
<accession>B8HZH6</accession>
<protein>
    <submittedName>
        <fullName evidence="2">Uncharacterized protein</fullName>
    </submittedName>
</protein>
<dbReference type="AlphaFoldDB" id="B8HZH6"/>
<proteinExistence type="predicted"/>
<sequence>MKIKTVFRNSAIAAIFLIVSHPLIAKAIPQSSRTACIRSTAEEMGVGVFDVAIASVGPVSAESGAVTVNMQNKKTGQTAECRVNTIDNTVLSVKLTNSASSNSAGRGPEFWVVTASKTLLKPHLAYCPKQLQITFPRAPSCETWAANRGHLPGVRLNSATIPRSRVGPGLPISVHLRLGYPHHLPLQSPLDNPEAQCQF</sequence>
<feature type="chain" id="PRO_5002871185" evidence="1">
    <location>
        <begin position="26"/>
        <end position="199"/>
    </location>
</feature>
<evidence type="ECO:0000256" key="1">
    <source>
        <dbReference type="SAM" id="SignalP"/>
    </source>
</evidence>
<name>B8HZH6_CYAP4</name>
<evidence type="ECO:0000313" key="2">
    <source>
        <dbReference type="EMBL" id="ACL47824.1"/>
    </source>
</evidence>
<dbReference type="EMBL" id="CP001346">
    <property type="protein sequence ID" value="ACL47824.1"/>
    <property type="molecule type" value="Genomic_DNA"/>
</dbReference>
<gene>
    <name evidence="2" type="ordered locus">Cyan7425_0127</name>
</gene>
<geneLocation type="plasmid" evidence="2">
    <name>pP742502</name>
</geneLocation>
<dbReference type="HOGENOM" id="CLU_1370193_0_0_3"/>
<keyword evidence="1" id="KW-0732">Signal</keyword>
<keyword evidence="2" id="KW-0614">Plasmid</keyword>